<dbReference type="RefSeq" id="WP_380071347.1">
    <property type="nucleotide sequence ID" value="NZ_JBHRTO010000001.1"/>
</dbReference>
<dbReference type="Proteomes" id="UP001595547">
    <property type="component" value="Unassembled WGS sequence"/>
</dbReference>
<dbReference type="SUPFAM" id="SSF55174">
    <property type="entry name" value="Alpha-L RNA-binding motif"/>
    <property type="match status" value="1"/>
</dbReference>
<evidence type="ECO:0000313" key="3">
    <source>
        <dbReference type="EMBL" id="MFC3179716.1"/>
    </source>
</evidence>
<evidence type="ECO:0000259" key="2">
    <source>
        <dbReference type="SMART" id="SM00363"/>
    </source>
</evidence>
<keyword evidence="4" id="KW-1185">Reference proteome</keyword>
<comment type="caution">
    <text evidence="3">The sequence shown here is derived from an EMBL/GenBank/DDBJ whole genome shotgun (WGS) entry which is preliminary data.</text>
</comment>
<protein>
    <submittedName>
        <fullName evidence="3">RNA-binding S4 domain-containing protein</fullName>
    </submittedName>
</protein>
<dbReference type="InterPro" id="IPR036986">
    <property type="entry name" value="S4_RNA-bd_sf"/>
</dbReference>
<accession>A0ABV7IT91</accession>
<gene>
    <name evidence="3" type="ORF">ACFOGH_01840</name>
</gene>
<dbReference type="Pfam" id="PF01479">
    <property type="entry name" value="S4"/>
    <property type="match status" value="1"/>
</dbReference>
<sequence>MAGPGARPSKDVQPKLRLDKWLFAARFFKNRELAAEVIESGHLRLNGQRCKKPGHGVAEGDTLTFPQGRAIRVIRVLALSDRRGPAQEAQLLYHDLAPTADAPLE</sequence>
<keyword evidence="1" id="KW-0694">RNA-binding</keyword>
<proteinExistence type="predicted"/>
<organism evidence="3 4">
    <name type="scientific">Cypionkella sinensis</name>
    <dbReference type="NCBI Taxonomy" id="1756043"/>
    <lineage>
        <taxon>Bacteria</taxon>
        <taxon>Pseudomonadati</taxon>
        <taxon>Pseudomonadota</taxon>
        <taxon>Alphaproteobacteria</taxon>
        <taxon>Rhodobacterales</taxon>
        <taxon>Paracoccaceae</taxon>
        <taxon>Cypionkella</taxon>
    </lineage>
</organism>
<evidence type="ECO:0000313" key="4">
    <source>
        <dbReference type="Proteomes" id="UP001595547"/>
    </source>
</evidence>
<dbReference type="CDD" id="cd00165">
    <property type="entry name" value="S4"/>
    <property type="match status" value="1"/>
</dbReference>
<dbReference type="Gene3D" id="3.10.290.10">
    <property type="entry name" value="RNA-binding S4 domain"/>
    <property type="match status" value="1"/>
</dbReference>
<reference evidence="4" key="1">
    <citation type="journal article" date="2019" name="Int. J. Syst. Evol. Microbiol.">
        <title>The Global Catalogue of Microorganisms (GCM) 10K type strain sequencing project: providing services to taxonomists for standard genome sequencing and annotation.</title>
        <authorList>
            <consortium name="The Broad Institute Genomics Platform"/>
            <consortium name="The Broad Institute Genome Sequencing Center for Infectious Disease"/>
            <person name="Wu L."/>
            <person name="Ma J."/>
        </authorList>
    </citation>
    <scope>NUCLEOTIDE SEQUENCE [LARGE SCALE GENOMIC DNA]</scope>
    <source>
        <strain evidence="4">KCTC 52039</strain>
    </source>
</reference>
<dbReference type="PROSITE" id="PS50889">
    <property type="entry name" value="S4"/>
    <property type="match status" value="1"/>
</dbReference>
<evidence type="ECO:0000256" key="1">
    <source>
        <dbReference type="PROSITE-ProRule" id="PRU00182"/>
    </source>
</evidence>
<feature type="domain" description="RNA-binding S4" evidence="2">
    <location>
        <begin position="16"/>
        <end position="78"/>
    </location>
</feature>
<dbReference type="SMART" id="SM00363">
    <property type="entry name" value="S4"/>
    <property type="match status" value="1"/>
</dbReference>
<name>A0ABV7IT91_9RHOB</name>
<dbReference type="EMBL" id="JBHRTO010000001">
    <property type="protein sequence ID" value="MFC3179716.1"/>
    <property type="molecule type" value="Genomic_DNA"/>
</dbReference>
<dbReference type="InterPro" id="IPR002942">
    <property type="entry name" value="S4_RNA-bd"/>
</dbReference>